<evidence type="ECO:0000256" key="1">
    <source>
        <dbReference type="SAM" id="MobiDB-lite"/>
    </source>
</evidence>
<comment type="caution">
    <text evidence="2">The sequence shown here is derived from an EMBL/GenBank/DDBJ whole genome shotgun (WGS) entry which is preliminary data.</text>
</comment>
<feature type="non-terminal residue" evidence="2">
    <location>
        <position position="1"/>
    </location>
</feature>
<keyword evidence="3" id="KW-1185">Reference proteome</keyword>
<dbReference type="AlphaFoldDB" id="A0AAW0I5S0"/>
<gene>
    <name evidence="2" type="ORF">CFP56_004107</name>
</gene>
<dbReference type="Proteomes" id="UP000237347">
    <property type="component" value="Unassembled WGS sequence"/>
</dbReference>
<sequence length="76" mass="8328">ELGVSGHGCLGMEQRCHPDHETTPRPPHLVIVLINRVSAAWFRGFGEGAQDKKCGSEKDKGTGSHFQKLRVNSFAN</sequence>
<evidence type="ECO:0000313" key="3">
    <source>
        <dbReference type="Proteomes" id="UP000237347"/>
    </source>
</evidence>
<accession>A0AAW0I5S0</accession>
<feature type="compositionally biased region" description="Basic and acidic residues" evidence="1">
    <location>
        <begin position="49"/>
        <end position="62"/>
    </location>
</feature>
<feature type="region of interest" description="Disordered" evidence="1">
    <location>
        <begin position="47"/>
        <end position="76"/>
    </location>
</feature>
<dbReference type="EMBL" id="PKMF04002336">
    <property type="protein sequence ID" value="KAK7809748.1"/>
    <property type="molecule type" value="Genomic_DNA"/>
</dbReference>
<reference evidence="2 3" key="1">
    <citation type="journal article" date="2018" name="Sci. Data">
        <title>The draft genome sequence of cork oak.</title>
        <authorList>
            <person name="Ramos A.M."/>
            <person name="Usie A."/>
            <person name="Barbosa P."/>
            <person name="Barros P.M."/>
            <person name="Capote T."/>
            <person name="Chaves I."/>
            <person name="Simoes F."/>
            <person name="Abreu I."/>
            <person name="Carrasquinho I."/>
            <person name="Faro C."/>
            <person name="Guimaraes J.B."/>
            <person name="Mendonca D."/>
            <person name="Nobrega F."/>
            <person name="Rodrigues L."/>
            <person name="Saibo N.J.M."/>
            <person name="Varela M.C."/>
            <person name="Egas C."/>
            <person name="Matos J."/>
            <person name="Miguel C.M."/>
            <person name="Oliveira M.M."/>
            <person name="Ricardo C.P."/>
            <person name="Goncalves S."/>
        </authorList>
    </citation>
    <scope>NUCLEOTIDE SEQUENCE [LARGE SCALE GENOMIC DNA]</scope>
    <source>
        <strain evidence="3">cv. HL8</strain>
    </source>
</reference>
<protein>
    <submittedName>
        <fullName evidence="2">Uncharacterized protein</fullName>
    </submittedName>
</protein>
<proteinExistence type="predicted"/>
<name>A0AAW0I5S0_QUESU</name>
<organism evidence="2 3">
    <name type="scientific">Quercus suber</name>
    <name type="common">Cork oak</name>
    <dbReference type="NCBI Taxonomy" id="58331"/>
    <lineage>
        <taxon>Eukaryota</taxon>
        <taxon>Viridiplantae</taxon>
        <taxon>Streptophyta</taxon>
        <taxon>Embryophyta</taxon>
        <taxon>Tracheophyta</taxon>
        <taxon>Spermatophyta</taxon>
        <taxon>Magnoliopsida</taxon>
        <taxon>eudicotyledons</taxon>
        <taxon>Gunneridae</taxon>
        <taxon>Pentapetalae</taxon>
        <taxon>rosids</taxon>
        <taxon>fabids</taxon>
        <taxon>Fagales</taxon>
        <taxon>Fagaceae</taxon>
        <taxon>Quercus</taxon>
    </lineage>
</organism>
<evidence type="ECO:0000313" key="2">
    <source>
        <dbReference type="EMBL" id="KAK7809748.1"/>
    </source>
</evidence>